<dbReference type="OrthoDB" id="194443at2759"/>
<dbReference type="InterPro" id="IPR011333">
    <property type="entry name" value="SKP1/BTB/POZ_sf"/>
</dbReference>
<dbReference type="PANTHER" id="PTHR47843:SF2">
    <property type="entry name" value="BTB DOMAIN-CONTAINING PROTEIN"/>
    <property type="match status" value="1"/>
</dbReference>
<sequence length="215" mass="25222">MAPTTNRSRPRISAKGQQFATVVVGKHQDKFIVHEPLLIHYSDFFRAALTNGMKETEEKTVTLAKDNPKVFEIFVHWLYYQRFPNKAHHDDQELVNRYKDPDVLIALYVFGDQYQARQLRNAALSALFYHTLKSDFYLPYESSIRFAYRRLPTDSPLCRLLVDFYCQYAGPEYYRILNDGYPVQFLLAVASRYAELRIWDAEEDLALASYLEPET</sequence>
<dbReference type="AlphaFoldDB" id="A0A6A6S514"/>
<keyword evidence="3" id="KW-1185">Reference proteome</keyword>
<evidence type="ECO:0000259" key="1">
    <source>
        <dbReference type="PROSITE" id="PS50097"/>
    </source>
</evidence>
<protein>
    <recommendedName>
        <fullName evidence="1">BTB domain-containing protein</fullName>
    </recommendedName>
</protein>
<reference evidence="2" key="1">
    <citation type="journal article" date="2020" name="Stud. Mycol.">
        <title>101 Dothideomycetes genomes: a test case for predicting lifestyles and emergence of pathogens.</title>
        <authorList>
            <person name="Haridas S."/>
            <person name="Albert R."/>
            <person name="Binder M."/>
            <person name="Bloem J."/>
            <person name="Labutti K."/>
            <person name="Salamov A."/>
            <person name="Andreopoulos B."/>
            <person name="Baker S."/>
            <person name="Barry K."/>
            <person name="Bills G."/>
            <person name="Bluhm B."/>
            <person name="Cannon C."/>
            <person name="Castanera R."/>
            <person name="Culley D."/>
            <person name="Daum C."/>
            <person name="Ezra D."/>
            <person name="Gonzalez J."/>
            <person name="Henrissat B."/>
            <person name="Kuo A."/>
            <person name="Liang C."/>
            <person name="Lipzen A."/>
            <person name="Lutzoni F."/>
            <person name="Magnuson J."/>
            <person name="Mondo S."/>
            <person name="Nolan M."/>
            <person name="Ohm R."/>
            <person name="Pangilinan J."/>
            <person name="Park H.-J."/>
            <person name="Ramirez L."/>
            <person name="Alfaro M."/>
            <person name="Sun H."/>
            <person name="Tritt A."/>
            <person name="Yoshinaga Y."/>
            <person name="Zwiers L.-H."/>
            <person name="Turgeon B."/>
            <person name="Goodwin S."/>
            <person name="Spatafora J."/>
            <person name="Crous P."/>
            <person name="Grigoriev I."/>
        </authorList>
    </citation>
    <scope>NUCLEOTIDE SEQUENCE</scope>
    <source>
        <strain evidence="2">CBS 473.64</strain>
    </source>
</reference>
<feature type="domain" description="BTB" evidence="1">
    <location>
        <begin position="18"/>
        <end position="87"/>
    </location>
</feature>
<evidence type="ECO:0000313" key="3">
    <source>
        <dbReference type="Proteomes" id="UP000799753"/>
    </source>
</evidence>
<dbReference type="PANTHER" id="PTHR47843">
    <property type="entry name" value="BTB DOMAIN-CONTAINING PROTEIN-RELATED"/>
    <property type="match status" value="1"/>
</dbReference>
<evidence type="ECO:0000313" key="2">
    <source>
        <dbReference type="EMBL" id="KAF2642252.1"/>
    </source>
</evidence>
<accession>A0A6A6S514</accession>
<gene>
    <name evidence="2" type="ORF">P280DRAFT_540020</name>
</gene>
<name>A0A6A6S514_9PLEO</name>
<dbReference type="InterPro" id="IPR000210">
    <property type="entry name" value="BTB/POZ_dom"/>
</dbReference>
<dbReference type="SUPFAM" id="SSF54695">
    <property type="entry name" value="POZ domain"/>
    <property type="match status" value="1"/>
</dbReference>
<organism evidence="2 3">
    <name type="scientific">Massarina eburnea CBS 473.64</name>
    <dbReference type="NCBI Taxonomy" id="1395130"/>
    <lineage>
        <taxon>Eukaryota</taxon>
        <taxon>Fungi</taxon>
        <taxon>Dikarya</taxon>
        <taxon>Ascomycota</taxon>
        <taxon>Pezizomycotina</taxon>
        <taxon>Dothideomycetes</taxon>
        <taxon>Pleosporomycetidae</taxon>
        <taxon>Pleosporales</taxon>
        <taxon>Massarineae</taxon>
        <taxon>Massarinaceae</taxon>
        <taxon>Massarina</taxon>
    </lineage>
</organism>
<dbReference type="Pfam" id="PF00651">
    <property type="entry name" value="BTB"/>
    <property type="match status" value="1"/>
</dbReference>
<dbReference type="Gene3D" id="3.30.710.10">
    <property type="entry name" value="Potassium Channel Kv1.1, Chain A"/>
    <property type="match status" value="1"/>
</dbReference>
<dbReference type="CDD" id="cd18186">
    <property type="entry name" value="BTB_POZ_ZBTB_KLHL-like"/>
    <property type="match status" value="1"/>
</dbReference>
<proteinExistence type="predicted"/>
<dbReference type="PROSITE" id="PS50097">
    <property type="entry name" value="BTB"/>
    <property type="match status" value="1"/>
</dbReference>
<dbReference type="Proteomes" id="UP000799753">
    <property type="component" value="Unassembled WGS sequence"/>
</dbReference>
<dbReference type="EMBL" id="MU006781">
    <property type="protein sequence ID" value="KAF2642252.1"/>
    <property type="molecule type" value="Genomic_DNA"/>
</dbReference>